<keyword evidence="3" id="KW-1185">Reference proteome</keyword>
<protein>
    <recommendedName>
        <fullName evidence="4">C2H2-type domain-containing protein</fullName>
    </recommendedName>
</protein>
<gene>
    <name evidence="2" type="ORF">B0H16DRAFT_1895945</name>
</gene>
<sequence length="982" mass="111186">MPFCSFCNKTFGSWDNVARHKKNAPECRKKVDQSLTLTLQRLREEQRAKNLTRIARRNGVTSPPPPEPPSPSAAMDIDPEPAFEDAAVPFVPQEDHSGGDGDADAVSPDSAANPAAAAPAGETPSTGGRKYWRKECPGHGGATYPEKGKTKFEEIRDDEILKGAEVLGPFRDEAEWELAKWLIKHVGHTAADEFLKLSIIAERAQPSYKGKNEFFDKIDRLPGGVKWQCKEMDVKGDLPDLDKDPTGATMRGETVELWWRDPVDCVRELIGNPMFRDVMRFSPEELYADAEGNIRIFEEMWTGDWWNELQKRLPPGATIAPLILSSDKTLLSNFRGDNSAWPVYLTIGNIGKETRRQVSAHATILIGYLPIPKFDCFDKNTRSLAKYRLFHECMTVLTESVAEAGKTGTKMVCADNFVRNVWPIFAAYVADYPEQCLVGCCKENRCPMCTVSPDERGDHQPHDKRDQMETLFLMARQQEGEKDTAFDKEGIRAIYPPFWMNLPHSDVFQSFTPDLLHQVHKGIFKDHLVKWCTEIIGKLEVDERFRQMPDHPGLRHFKNGISSVSQWTGTEHKEMEKVFLGLVAAGADPEMVKAVRALMDFAYLDSLQSHTSTTLLALRKALDDFHTHKAIFIKLGGRKEHFNIPKFHSLDHHEPSIRLFGTNDGFNTESPERLHIDYAKNAYRASNRKDYIIQMTLWLQRQESVARFTAYRQWYKSTQTPTPTPASAQLPTTIPLPSAAAEDAETLIHQTYSISKRPPAATRRVVATHIISKDGHNATRFLPALTQFLRVKLNSLYTPFEFDVFPTWKRLKFILPNIPEVGRRHSVNLVRAAAPVIPPGNARYRATEPAYHDFALVKTGEANAFTDGTALHGLRIAQVRVIFQLPTHYPVKSPQPLAYIEWFTPLRTPNTIDGYYHVNRSTRKISGKDGPYAEIIPVERIVRNAMLIPYTFDQDSKFRVNSHVDGHSFCLFKLGLRDTLPV</sequence>
<dbReference type="Proteomes" id="UP001215598">
    <property type="component" value="Unassembled WGS sequence"/>
</dbReference>
<feature type="region of interest" description="Disordered" evidence="1">
    <location>
        <begin position="47"/>
        <end position="78"/>
    </location>
</feature>
<proteinExistence type="predicted"/>
<accession>A0AAD7HL16</accession>
<evidence type="ECO:0000313" key="2">
    <source>
        <dbReference type="EMBL" id="KAJ7723077.1"/>
    </source>
</evidence>
<feature type="compositionally biased region" description="Pro residues" evidence="1">
    <location>
        <begin position="62"/>
        <end position="71"/>
    </location>
</feature>
<evidence type="ECO:0008006" key="4">
    <source>
        <dbReference type="Google" id="ProtNLM"/>
    </source>
</evidence>
<evidence type="ECO:0000256" key="1">
    <source>
        <dbReference type="SAM" id="MobiDB-lite"/>
    </source>
</evidence>
<feature type="region of interest" description="Disordered" evidence="1">
    <location>
        <begin position="91"/>
        <end position="145"/>
    </location>
</feature>
<organism evidence="2 3">
    <name type="scientific">Mycena metata</name>
    <dbReference type="NCBI Taxonomy" id="1033252"/>
    <lineage>
        <taxon>Eukaryota</taxon>
        <taxon>Fungi</taxon>
        <taxon>Dikarya</taxon>
        <taxon>Basidiomycota</taxon>
        <taxon>Agaricomycotina</taxon>
        <taxon>Agaricomycetes</taxon>
        <taxon>Agaricomycetidae</taxon>
        <taxon>Agaricales</taxon>
        <taxon>Marasmiineae</taxon>
        <taxon>Mycenaceae</taxon>
        <taxon>Mycena</taxon>
    </lineage>
</organism>
<dbReference type="EMBL" id="JARKIB010000214">
    <property type="protein sequence ID" value="KAJ7723077.1"/>
    <property type="molecule type" value="Genomic_DNA"/>
</dbReference>
<feature type="compositionally biased region" description="Low complexity" evidence="1">
    <location>
        <begin position="104"/>
        <end position="128"/>
    </location>
</feature>
<dbReference type="AlphaFoldDB" id="A0AAD7HL16"/>
<reference evidence="2" key="1">
    <citation type="submission" date="2023-03" db="EMBL/GenBank/DDBJ databases">
        <title>Massive genome expansion in bonnet fungi (Mycena s.s.) driven by repeated elements and novel gene families across ecological guilds.</title>
        <authorList>
            <consortium name="Lawrence Berkeley National Laboratory"/>
            <person name="Harder C.B."/>
            <person name="Miyauchi S."/>
            <person name="Viragh M."/>
            <person name="Kuo A."/>
            <person name="Thoen E."/>
            <person name="Andreopoulos B."/>
            <person name="Lu D."/>
            <person name="Skrede I."/>
            <person name="Drula E."/>
            <person name="Henrissat B."/>
            <person name="Morin E."/>
            <person name="Kohler A."/>
            <person name="Barry K."/>
            <person name="LaButti K."/>
            <person name="Morin E."/>
            <person name="Salamov A."/>
            <person name="Lipzen A."/>
            <person name="Mereny Z."/>
            <person name="Hegedus B."/>
            <person name="Baldrian P."/>
            <person name="Stursova M."/>
            <person name="Weitz H."/>
            <person name="Taylor A."/>
            <person name="Grigoriev I.V."/>
            <person name="Nagy L.G."/>
            <person name="Martin F."/>
            <person name="Kauserud H."/>
        </authorList>
    </citation>
    <scope>NUCLEOTIDE SEQUENCE</scope>
    <source>
        <strain evidence="2">CBHHK182m</strain>
    </source>
</reference>
<dbReference type="Pfam" id="PF18759">
    <property type="entry name" value="Plavaka"/>
    <property type="match status" value="1"/>
</dbReference>
<comment type="caution">
    <text evidence="2">The sequence shown here is derived from an EMBL/GenBank/DDBJ whole genome shotgun (WGS) entry which is preliminary data.</text>
</comment>
<dbReference type="InterPro" id="IPR041078">
    <property type="entry name" value="Plavaka"/>
</dbReference>
<evidence type="ECO:0000313" key="3">
    <source>
        <dbReference type="Proteomes" id="UP001215598"/>
    </source>
</evidence>
<name>A0AAD7HL16_9AGAR</name>